<dbReference type="InterPro" id="IPR050250">
    <property type="entry name" value="Macrolide_Exporter_MacB"/>
</dbReference>
<evidence type="ECO:0000256" key="3">
    <source>
        <dbReference type="ARBA" id="ARBA00022692"/>
    </source>
</evidence>
<evidence type="ECO:0000256" key="1">
    <source>
        <dbReference type="ARBA" id="ARBA00004651"/>
    </source>
</evidence>
<reference evidence="9 10" key="1">
    <citation type="submission" date="2019-03" db="EMBL/GenBank/DDBJ databases">
        <title>Genomic features of bacteria from cold environments.</title>
        <authorList>
            <person name="Shen L."/>
        </authorList>
    </citation>
    <scope>NUCLEOTIDE SEQUENCE [LARGE SCALE GENOMIC DNA]</scope>
    <source>
        <strain evidence="10">T3246-1</strain>
    </source>
</reference>
<evidence type="ECO:0000256" key="2">
    <source>
        <dbReference type="ARBA" id="ARBA00022475"/>
    </source>
</evidence>
<comment type="similarity">
    <text evidence="6">Belongs to the ABC-4 integral membrane protein family.</text>
</comment>
<feature type="transmembrane region" description="Helical" evidence="7">
    <location>
        <begin position="832"/>
        <end position="849"/>
    </location>
</feature>
<dbReference type="PANTHER" id="PTHR30572:SF4">
    <property type="entry name" value="ABC TRANSPORTER PERMEASE YTRF"/>
    <property type="match status" value="1"/>
</dbReference>
<evidence type="ECO:0000256" key="6">
    <source>
        <dbReference type="ARBA" id="ARBA00038076"/>
    </source>
</evidence>
<accession>A0ABY2E8L5</accession>
<sequence length="866" mass="87714">MLRLTLAQMRTSAGRLAAAGIAIVLGTAFVAVTLLASATLEQTTHNAVTAQLADADLVVNDSTWSLDADELDRIRRADGVAAADPTSSFSVEVDAGGRTEWLNVGAVAGDPRLSPAVYTQGSAPAAPGEMSLGVGIAERLAVQPGDAVEVTWESWVPDAEDPEDGVWAPHAQTVRITGLIEENSGLAYGSPNAYVPADEFARWEGTTYPDDAAATWSSILIALEDGADVEATRAVIAAELAPDSSAEVLTVAEQAERKTAEITGNEVTFVVLPLGFAAVALAVAALVIANTFQVLVAQRTRSLALLRCVGATKEQVRSTVLIEAIVVGLASSIAGLVLGTVLMAVGLAVLAGLNLDVPLDRTLHLNALSVLAPIAVGTVVTVLAALVPARMATRVAPLAALRPVEGEHTRGAGRIRMAFALVLVAGGVGLLVLAVAIAGGLGGLATDGALLLALGVGVLGGLSAVLGLLIGTVFVVPALIRLAGRVLSRWVPGRIATANAVRNPRRTGATASALFIGVALVTMMSTGAAAAKDSLGDALATQYPVDVSISVGGPEVALDAAQVNVVTETDGVSASILGSVAPVTLGIDGSQEWVQAQAVDPDDLTAVLRDPGVAAGLADDTIVMPRLYAEWYDLADGDRVSVTAENGSEVELTARVTELGGVDPMVTPAAFAALGLPFVENTMAVRLADDVDAVEVIGEIQSALTDLSATTDAPTASVAGAAVERAAYTSVVDTLLAVVLGMLAVSVVIALVGVANTLSLSVLERRRESALLRAMGLTRGQLRGMLAVEGVLIAGAGAALGIVAGLGFGWAGTAVILSTVGEVTLAVPWRDIAMVALVAVLAGLGASVLPARTAVRTPPVAALAMD</sequence>
<dbReference type="EMBL" id="SMNA01000002">
    <property type="protein sequence ID" value="TDE97466.1"/>
    <property type="molecule type" value="Genomic_DNA"/>
</dbReference>
<feature type="domain" description="ABC3 transporter permease C-terminal" evidence="8">
    <location>
        <begin position="276"/>
        <end position="395"/>
    </location>
</feature>
<feature type="transmembrane region" description="Helical" evidence="7">
    <location>
        <begin position="450"/>
        <end position="480"/>
    </location>
</feature>
<keyword evidence="2" id="KW-1003">Cell membrane</keyword>
<name>A0ABY2E8L5_9MICO</name>
<feature type="transmembrane region" description="Helical" evidence="7">
    <location>
        <begin position="511"/>
        <end position="531"/>
    </location>
</feature>
<feature type="transmembrane region" description="Helical" evidence="7">
    <location>
        <begin position="735"/>
        <end position="763"/>
    </location>
</feature>
<comment type="subcellular location">
    <subcellularLocation>
        <location evidence="1">Cell membrane</location>
        <topology evidence="1">Multi-pass membrane protein</topology>
    </subcellularLocation>
</comment>
<keyword evidence="4 7" id="KW-1133">Transmembrane helix</keyword>
<evidence type="ECO:0000256" key="7">
    <source>
        <dbReference type="SAM" id="Phobius"/>
    </source>
</evidence>
<feature type="transmembrane region" description="Helical" evidence="7">
    <location>
        <begin position="365"/>
        <end position="387"/>
    </location>
</feature>
<evidence type="ECO:0000256" key="5">
    <source>
        <dbReference type="ARBA" id="ARBA00023136"/>
    </source>
</evidence>
<protein>
    <submittedName>
        <fullName evidence="9">ABC transporter permease</fullName>
    </submittedName>
</protein>
<feature type="transmembrane region" description="Helical" evidence="7">
    <location>
        <begin position="320"/>
        <end position="353"/>
    </location>
</feature>
<organism evidence="9 10">
    <name type="scientific">Occultella glacieicola</name>
    <dbReference type="NCBI Taxonomy" id="2518684"/>
    <lineage>
        <taxon>Bacteria</taxon>
        <taxon>Bacillati</taxon>
        <taxon>Actinomycetota</taxon>
        <taxon>Actinomycetes</taxon>
        <taxon>Micrococcales</taxon>
        <taxon>Ruaniaceae</taxon>
        <taxon>Occultella</taxon>
    </lineage>
</organism>
<gene>
    <name evidence="9" type="ORF">EXU48_04550</name>
</gene>
<dbReference type="InterPro" id="IPR003838">
    <property type="entry name" value="ABC3_permease_C"/>
</dbReference>
<keyword evidence="3 7" id="KW-0812">Transmembrane</keyword>
<keyword evidence="5 7" id="KW-0472">Membrane</keyword>
<dbReference type="PANTHER" id="PTHR30572">
    <property type="entry name" value="MEMBRANE COMPONENT OF TRANSPORTER-RELATED"/>
    <property type="match status" value="1"/>
</dbReference>
<dbReference type="Pfam" id="PF02687">
    <property type="entry name" value="FtsX"/>
    <property type="match status" value="2"/>
</dbReference>
<proteinExistence type="inferred from homology"/>
<evidence type="ECO:0000259" key="8">
    <source>
        <dbReference type="Pfam" id="PF02687"/>
    </source>
</evidence>
<feature type="transmembrane region" description="Helical" evidence="7">
    <location>
        <begin position="784"/>
        <end position="812"/>
    </location>
</feature>
<evidence type="ECO:0000313" key="10">
    <source>
        <dbReference type="Proteomes" id="UP000504882"/>
    </source>
</evidence>
<comment type="caution">
    <text evidence="9">The sequence shown here is derived from an EMBL/GenBank/DDBJ whole genome shotgun (WGS) entry which is preliminary data.</text>
</comment>
<feature type="domain" description="ABC3 transporter permease C-terminal" evidence="8">
    <location>
        <begin position="742"/>
        <end position="859"/>
    </location>
</feature>
<feature type="transmembrane region" description="Helical" evidence="7">
    <location>
        <begin position="267"/>
        <end position="292"/>
    </location>
</feature>
<keyword evidence="10" id="KW-1185">Reference proteome</keyword>
<dbReference type="Proteomes" id="UP000504882">
    <property type="component" value="Unassembled WGS sequence"/>
</dbReference>
<evidence type="ECO:0000313" key="9">
    <source>
        <dbReference type="EMBL" id="TDE97466.1"/>
    </source>
</evidence>
<dbReference type="RefSeq" id="WP_133106392.1">
    <property type="nucleotide sequence ID" value="NZ_SMNA01000002.1"/>
</dbReference>
<feature type="transmembrane region" description="Helical" evidence="7">
    <location>
        <begin position="418"/>
        <end position="444"/>
    </location>
</feature>
<evidence type="ECO:0000256" key="4">
    <source>
        <dbReference type="ARBA" id="ARBA00022989"/>
    </source>
</evidence>